<evidence type="ECO:0000313" key="2">
    <source>
        <dbReference type="EMBL" id="EDV99465.1"/>
    </source>
</evidence>
<protein>
    <submittedName>
        <fullName evidence="2">GH13863</fullName>
    </submittedName>
</protein>
<proteinExistence type="predicted"/>
<dbReference type="Proteomes" id="UP000001070">
    <property type="component" value="Unassembled WGS sequence"/>
</dbReference>
<dbReference type="HOGENOM" id="CLU_2815126_0_0_1"/>
<feature type="region of interest" description="Disordered" evidence="1">
    <location>
        <begin position="1"/>
        <end position="49"/>
    </location>
</feature>
<feature type="compositionally biased region" description="Acidic residues" evidence="1">
    <location>
        <begin position="28"/>
        <end position="43"/>
    </location>
</feature>
<accession>B4JP40</accession>
<name>B4JP40_DROGR</name>
<dbReference type="AlphaFoldDB" id="B4JP40"/>
<sequence length="67" mass="7379">MTSGDTQRAHRGQTRAANLGERVCSINNDEDGDDDDNEDDDVGGWDGGWVCEYGQEPQMQVKVSIHP</sequence>
<dbReference type="EMBL" id="CH916372">
    <property type="protein sequence ID" value="EDV99465.1"/>
    <property type="molecule type" value="Genomic_DNA"/>
</dbReference>
<evidence type="ECO:0000256" key="1">
    <source>
        <dbReference type="SAM" id="MobiDB-lite"/>
    </source>
</evidence>
<dbReference type="InParanoid" id="B4JP40"/>
<reference evidence="2 3" key="1">
    <citation type="journal article" date="2007" name="Nature">
        <title>Evolution of genes and genomes on the Drosophila phylogeny.</title>
        <authorList>
            <consortium name="Drosophila 12 Genomes Consortium"/>
            <person name="Clark A.G."/>
            <person name="Eisen M.B."/>
            <person name="Smith D.R."/>
            <person name="Bergman C.M."/>
            <person name="Oliver B."/>
            <person name="Markow T.A."/>
            <person name="Kaufman T.C."/>
            <person name="Kellis M."/>
            <person name="Gelbart W."/>
            <person name="Iyer V.N."/>
            <person name="Pollard D.A."/>
            <person name="Sackton T.B."/>
            <person name="Larracuente A.M."/>
            <person name="Singh N.D."/>
            <person name="Abad J.P."/>
            <person name="Abt D.N."/>
            <person name="Adryan B."/>
            <person name="Aguade M."/>
            <person name="Akashi H."/>
            <person name="Anderson W.W."/>
            <person name="Aquadro C.F."/>
            <person name="Ardell D.H."/>
            <person name="Arguello R."/>
            <person name="Artieri C.G."/>
            <person name="Barbash D.A."/>
            <person name="Barker D."/>
            <person name="Barsanti P."/>
            <person name="Batterham P."/>
            <person name="Batzoglou S."/>
            <person name="Begun D."/>
            <person name="Bhutkar A."/>
            <person name="Blanco E."/>
            <person name="Bosak S.A."/>
            <person name="Bradley R.K."/>
            <person name="Brand A.D."/>
            <person name="Brent M.R."/>
            <person name="Brooks A.N."/>
            <person name="Brown R.H."/>
            <person name="Butlin R.K."/>
            <person name="Caggese C."/>
            <person name="Calvi B.R."/>
            <person name="Bernardo de Carvalho A."/>
            <person name="Caspi A."/>
            <person name="Castrezana S."/>
            <person name="Celniker S.E."/>
            <person name="Chang J.L."/>
            <person name="Chapple C."/>
            <person name="Chatterji S."/>
            <person name="Chinwalla A."/>
            <person name="Civetta A."/>
            <person name="Clifton S.W."/>
            <person name="Comeron J.M."/>
            <person name="Costello J.C."/>
            <person name="Coyne J.A."/>
            <person name="Daub J."/>
            <person name="David R.G."/>
            <person name="Delcher A.L."/>
            <person name="Delehaunty K."/>
            <person name="Do C.B."/>
            <person name="Ebling H."/>
            <person name="Edwards K."/>
            <person name="Eickbush T."/>
            <person name="Evans J.D."/>
            <person name="Filipski A."/>
            <person name="Findeiss S."/>
            <person name="Freyhult E."/>
            <person name="Fulton L."/>
            <person name="Fulton R."/>
            <person name="Garcia A.C."/>
            <person name="Gardiner A."/>
            <person name="Garfield D.A."/>
            <person name="Garvin B.E."/>
            <person name="Gibson G."/>
            <person name="Gilbert D."/>
            <person name="Gnerre S."/>
            <person name="Godfrey J."/>
            <person name="Good R."/>
            <person name="Gotea V."/>
            <person name="Gravely B."/>
            <person name="Greenberg A.J."/>
            <person name="Griffiths-Jones S."/>
            <person name="Gross S."/>
            <person name="Guigo R."/>
            <person name="Gustafson E.A."/>
            <person name="Haerty W."/>
            <person name="Hahn M.W."/>
            <person name="Halligan D.L."/>
            <person name="Halpern A.L."/>
            <person name="Halter G.M."/>
            <person name="Han M.V."/>
            <person name="Heger A."/>
            <person name="Hillier L."/>
            <person name="Hinrichs A.S."/>
            <person name="Holmes I."/>
            <person name="Hoskins R.A."/>
            <person name="Hubisz M.J."/>
            <person name="Hultmark D."/>
            <person name="Huntley M.A."/>
            <person name="Jaffe D.B."/>
            <person name="Jagadeeshan S."/>
            <person name="Jeck W.R."/>
            <person name="Johnson J."/>
            <person name="Jones C.D."/>
            <person name="Jordan W.C."/>
            <person name="Karpen G.H."/>
            <person name="Kataoka E."/>
            <person name="Keightley P.D."/>
            <person name="Kheradpour P."/>
            <person name="Kirkness E.F."/>
            <person name="Koerich L.B."/>
            <person name="Kristiansen K."/>
            <person name="Kudrna D."/>
            <person name="Kulathinal R.J."/>
            <person name="Kumar S."/>
            <person name="Kwok R."/>
            <person name="Lander E."/>
            <person name="Langley C.H."/>
            <person name="Lapoint R."/>
            <person name="Lazzaro B.P."/>
            <person name="Lee S.J."/>
            <person name="Levesque L."/>
            <person name="Li R."/>
            <person name="Lin C.F."/>
            <person name="Lin M.F."/>
            <person name="Lindblad-Toh K."/>
            <person name="Llopart A."/>
            <person name="Long M."/>
            <person name="Low L."/>
            <person name="Lozovsky E."/>
            <person name="Lu J."/>
            <person name="Luo M."/>
            <person name="Machado C.A."/>
            <person name="Makalowski W."/>
            <person name="Marzo M."/>
            <person name="Matsuda M."/>
            <person name="Matzkin L."/>
            <person name="McAllister B."/>
            <person name="McBride C.S."/>
            <person name="McKernan B."/>
            <person name="McKernan K."/>
            <person name="Mendez-Lago M."/>
            <person name="Minx P."/>
            <person name="Mollenhauer M.U."/>
            <person name="Montooth K."/>
            <person name="Mount S.M."/>
            <person name="Mu X."/>
            <person name="Myers E."/>
            <person name="Negre B."/>
            <person name="Newfeld S."/>
            <person name="Nielsen R."/>
            <person name="Noor M.A."/>
            <person name="O'Grady P."/>
            <person name="Pachter L."/>
            <person name="Papaceit M."/>
            <person name="Parisi M.J."/>
            <person name="Parisi M."/>
            <person name="Parts L."/>
            <person name="Pedersen J.S."/>
            <person name="Pesole G."/>
            <person name="Phillippy A.M."/>
            <person name="Ponting C.P."/>
            <person name="Pop M."/>
            <person name="Porcelli D."/>
            <person name="Powell J.R."/>
            <person name="Prohaska S."/>
            <person name="Pruitt K."/>
            <person name="Puig M."/>
            <person name="Quesneville H."/>
            <person name="Ram K.R."/>
            <person name="Rand D."/>
            <person name="Rasmussen M.D."/>
            <person name="Reed L.K."/>
            <person name="Reenan R."/>
            <person name="Reily A."/>
            <person name="Remington K.A."/>
            <person name="Rieger T.T."/>
            <person name="Ritchie M.G."/>
            <person name="Robin C."/>
            <person name="Rogers Y.H."/>
            <person name="Rohde C."/>
            <person name="Rozas J."/>
            <person name="Rubenfield M.J."/>
            <person name="Ruiz A."/>
            <person name="Russo S."/>
            <person name="Salzberg S.L."/>
            <person name="Sanchez-Gracia A."/>
            <person name="Saranga D.J."/>
            <person name="Sato H."/>
            <person name="Schaeffer S.W."/>
            <person name="Schatz M.C."/>
            <person name="Schlenke T."/>
            <person name="Schwartz R."/>
            <person name="Segarra C."/>
            <person name="Singh R.S."/>
            <person name="Sirot L."/>
            <person name="Sirota M."/>
            <person name="Sisneros N.B."/>
            <person name="Smith C.D."/>
            <person name="Smith T.F."/>
            <person name="Spieth J."/>
            <person name="Stage D.E."/>
            <person name="Stark A."/>
            <person name="Stephan W."/>
            <person name="Strausberg R.L."/>
            <person name="Strempel S."/>
            <person name="Sturgill D."/>
            <person name="Sutton G."/>
            <person name="Sutton G.G."/>
            <person name="Tao W."/>
            <person name="Teichmann S."/>
            <person name="Tobari Y.N."/>
            <person name="Tomimura Y."/>
            <person name="Tsolas J.M."/>
            <person name="Valente V.L."/>
            <person name="Venter E."/>
            <person name="Venter J.C."/>
            <person name="Vicario S."/>
            <person name="Vieira F.G."/>
            <person name="Vilella A.J."/>
            <person name="Villasante A."/>
            <person name="Walenz B."/>
            <person name="Wang J."/>
            <person name="Wasserman M."/>
            <person name="Watts T."/>
            <person name="Wilson D."/>
            <person name="Wilson R.K."/>
            <person name="Wing R.A."/>
            <person name="Wolfner M.F."/>
            <person name="Wong A."/>
            <person name="Wong G.K."/>
            <person name="Wu C.I."/>
            <person name="Wu G."/>
            <person name="Yamamoto D."/>
            <person name="Yang H.P."/>
            <person name="Yang S.P."/>
            <person name="Yorke J.A."/>
            <person name="Yoshida K."/>
            <person name="Zdobnov E."/>
            <person name="Zhang P."/>
            <person name="Zhang Y."/>
            <person name="Zimin A.V."/>
            <person name="Baldwin J."/>
            <person name="Abdouelleil A."/>
            <person name="Abdulkadir J."/>
            <person name="Abebe A."/>
            <person name="Abera B."/>
            <person name="Abreu J."/>
            <person name="Acer S.C."/>
            <person name="Aftuck L."/>
            <person name="Alexander A."/>
            <person name="An P."/>
            <person name="Anderson E."/>
            <person name="Anderson S."/>
            <person name="Arachi H."/>
            <person name="Azer M."/>
            <person name="Bachantsang P."/>
            <person name="Barry A."/>
            <person name="Bayul T."/>
            <person name="Berlin A."/>
            <person name="Bessette D."/>
            <person name="Bloom T."/>
            <person name="Blye J."/>
            <person name="Boguslavskiy L."/>
            <person name="Bonnet C."/>
            <person name="Boukhgalter B."/>
            <person name="Bourzgui I."/>
            <person name="Brown A."/>
            <person name="Cahill P."/>
            <person name="Channer S."/>
            <person name="Cheshatsang Y."/>
            <person name="Chuda L."/>
            <person name="Citroen M."/>
            <person name="Collymore A."/>
            <person name="Cooke P."/>
            <person name="Costello M."/>
            <person name="D'Aco K."/>
            <person name="Daza R."/>
            <person name="De Haan G."/>
            <person name="DeGray S."/>
            <person name="DeMaso C."/>
            <person name="Dhargay N."/>
            <person name="Dooley K."/>
            <person name="Dooley E."/>
            <person name="Doricent M."/>
            <person name="Dorje P."/>
            <person name="Dorjee K."/>
            <person name="Dupes A."/>
            <person name="Elong R."/>
            <person name="Falk J."/>
            <person name="Farina A."/>
            <person name="Faro S."/>
            <person name="Ferguson D."/>
            <person name="Fisher S."/>
            <person name="Foley C.D."/>
            <person name="Franke A."/>
            <person name="Friedrich D."/>
            <person name="Gadbois L."/>
            <person name="Gearin G."/>
            <person name="Gearin C.R."/>
            <person name="Giannoukos G."/>
            <person name="Goode T."/>
            <person name="Graham J."/>
            <person name="Grandbois E."/>
            <person name="Grewal S."/>
            <person name="Gyaltsen K."/>
            <person name="Hafez N."/>
            <person name="Hagos B."/>
            <person name="Hall J."/>
            <person name="Henson C."/>
            <person name="Hollinger A."/>
            <person name="Honan T."/>
            <person name="Huard M.D."/>
            <person name="Hughes L."/>
            <person name="Hurhula B."/>
            <person name="Husby M.E."/>
            <person name="Kamat A."/>
            <person name="Kanga B."/>
            <person name="Kashin S."/>
            <person name="Khazanovich D."/>
            <person name="Kisner P."/>
            <person name="Lance K."/>
            <person name="Lara M."/>
            <person name="Lee W."/>
            <person name="Lennon N."/>
            <person name="Letendre F."/>
            <person name="LeVine R."/>
            <person name="Lipovsky A."/>
            <person name="Liu X."/>
            <person name="Liu J."/>
            <person name="Liu S."/>
            <person name="Lokyitsang T."/>
            <person name="Lokyitsang Y."/>
            <person name="Lubonja R."/>
            <person name="Lui A."/>
            <person name="MacDonald P."/>
            <person name="Magnisalis V."/>
            <person name="Maru K."/>
            <person name="Matthews C."/>
            <person name="McCusker W."/>
            <person name="McDonough S."/>
            <person name="Mehta T."/>
            <person name="Meldrim J."/>
            <person name="Meneus L."/>
            <person name="Mihai O."/>
            <person name="Mihalev A."/>
            <person name="Mihova T."/>
            <person name="Mittelman R."/>
            <person name="Mlenga V."/>
            <person name="Montmayeur A."/>
            <person name="Mulrain L."/>
            <person name="Navidi A."/>
            <person name="Naylor J."/>
            <person name="Negash T."/>
            <person name="Nguyen T."/>
            <person name="Nguyen N."/>
            <person name="Nicol R."/>
            <person name="Norbu C."/>
            <person name="Norbu N."/>
            <person name="Novod N."/>
            <person name="O'Neill B."/>
            <person name="Osman S."/>
            <person name="Markiewicz E."/>
            <person name="Oyono O.L."/>
            <person name="Patti C."/>
            <person name="Phunkhang P."/>
            <person name="Pierre F."/>
            <person name="Priest M."/>
            <person name="Raghuraman S."/>
            <person name="Rege F."/>
            <person name="Reyes R."/>
            <person name="Rise C."/>
            <person name="Rogov P."/>
            <person name="Ross K."/>
            <person name="Ryan E."/>
            <person name="Settipalli S."/>
            <person name="Shea T."/>
            <person name="Sherpa N."/>
            <person name="Shi L."/>
            <person name="Shih D."/>
            <person name="Sparrow T."/>
            <person name="Spaulding J."/>
            <person name="Stalker J."/>
            <person name="Stange-Thomann N."/>
            <person name="Stavropoulos S."/>
            <person name="Stone C."/>
            <person name="Strader C."/>
            <person name="Tesfaye S."/>
            <person name="Thomson T."/>
            <person name="Thoulutsang Y."/>
            <person name="Thoulutsang D."/>
            <person name="Topham K."/>
            <person name="Topping I."/>
            <person name="Tsamla T."/>
            <person name="Vassiliev H."/>
            <person name="Vo A."/>
            <person name="Wangchuk T."/>
            <person name="Wangdi T."/>
            <person name="Weiand M."/>
            <person name="Wilkinson J."/>
            <person name="Wilson A."/>
            <person name="Yadav S."/>
            <person name="Young G."/>
            <person name="Yu Q."/>
            <person name="Zembek L."/>
            <person name="Zhong D."/>
            <person name="Zimmer A."/>
            <person name="Zwirko Z."/>
            <person name="Jaffe D.B."/>
            <person name="Alvarez P."/>
            <person name="Brockman W."/>
            <person name="Butler J."/>
            <person name="Chin C."/>
            <person name="Gnerre S."/>
            <person name="Grabherr M."/>
            <person name="Kleber M."/>
            <person name="Mauceli E."/>
            <person name="MacCallum I."/>
        </authorList>
    </citation>
    <scope>NUCLEOTIDE SEQUENCE [LARGE SCALE GENOMIC DNA]</scope>
    <source>
        <strain evidence="3">Tucson 15287-2541.00</strain>
    </source>
</reference>
<keyword evidence="3" id="KW-1185">Reference proteome</keyword>
<gene>
    <name evidence="2" type="primary">Dgri\GH13863</name>
    <name evidence="2" type="ORF">Dgri_GH13863</name>
</gene>
<evidence type="ECO:0000313" key="3">
    <source>
        <dbReference type="Proteomes" id="UP000001070"/>
    </source>
</evidence>
<organism evidence="3">
    <name type="scientific">Drosophila grimshawi</name>
    <name type="common">Hawaiian fruit fly</name>
    <name type="synonym">Idiomyia grimshawi</name>
    <dbReference type="NCBI Taxonomy" id="7222"/>
    <lineage>
        <taxon>Eukaryota</taxon>
        <taxon>Metazoa</taxon>
        <taxon>Ecdysozoa</taxon>
        <taxon>Arthropoda</taxon>
        <taxon>Hexapoda</taxon>
        <taxon>Insecta</taxon>
        <taxon>Pterygota</taxon>
        <taxon>Neoptera</taxon>
        <taxon>Endopterygota</taxon>
        <taxon>Diptera</taxon>
        <taxon>Brachycera</taxon>
        <taxon>Muscomorpha</taxon>
        <taxon>Ephydroidea</taxon>
        <taxon>Drosophilidae</taxon>
        <taxon>Drosophila</taxon>
        <taxon>Hawaiian Drosophila</taxon>
    </lineage>
</organism>